<keyword evidence="1" id="KW-1133">Transmembrane helix</keyword>
<sequence>MSDFDYIKNDAQIVKQLKIKKEMHNKYQNGVNLRNNLNKSLVHNLKQIANIDLNSRFVGYIDKSFVILSIIYSIDLIIESIWIYTVLRDCIETIFP</sequence>
<name>A0A177AP24_9BILA</name>
<evidence type="ECO:0000256" key="1">
    <source>
        <dbReference type="SAM" id="Phobius"/>
    </source>
</evidence>
<dbReference type="EMBL" id="LWCA01002584">
    <property type="protein sequence ID" value="OAF63786.1"/>
    <property type="molecule type" value="Genomic_DNA"/>
</dbReference>
<evidence type="ECO:0000313" key="2">
    <source>
        <dbReference type="EMBL" id="OAF63786.1"/>
    </source>
</evidence>
<dbReference type="Proteomes" id="UP000078046">
    <property type="component" value="Unassembled WGS sequence"/>
</dbReference>
<reference evidence="2 3" key="1">
    <citation type="submission" date="2016-04" db="EMBL/GenBank/DDBJ databases">
        <title>The genome of Intoshia linei affirms orthonectids as highly simplified spiralians.</title>
        <authorList>
            <person name="Mikhailov K.V."/>
            <person name="Slusarev G.S."/>
            <person name="Nikitin M.A."/>
            <person name="Logacheva M.D."/>
            <person name="Penin A."/>
            <person name="Aleoshin V."/>
            <person name="Panchin Y.V."/>
        </authorList>
    </citation>
    <scope>NUCLEOTIDE SEQUENCE [LARGE SCALE GENOMIC DNA]</scope>
    <source>
        <strain evidence="2">Intl2013</strain>
        <tissue evidence="2">Whole animal</tissue>
    </source>
</reference>
<feature type="transmembrane region" description="Helical" evidence="1">
    <location>
        <begin position="65"/>
        <end position="87"/>
    </location>
</feature>
<organism evidence="2 3">
    <name type="scientific">Intoshia linei</name>
    <dbReference type="NCBI Taxonomy" id="1819745"/>
    <lineage>
        <taxon>Eukaryota</taxon>
        <taxon>Metazoa</taxon>
        <taxon>Spiralia</taxon>
        <taxon>Lophotrochozoa</taxon>
        <taxon>Mesozoa</taxon>
        <taxon>Orthonectida</taxon>
        <taxon>Rhopaluridae</taxon>
        <taxon>Intoshia</taxon>
    </lineage>
</organism>
<comment type="caution">
    <text evidence="2">The sequence shown here is derived from an EMBL/GenBank/DDBJ whole genome shotgun (WGS) entry which is preliminary data.</text>
</comment>
<gene>
    <name evidence="2" type="ORF">A3Q56_08508</name>
</gene>
<keyword evidence="1" id="KW-0472">Membrane</keyword>
<dbReference type="AlphaFoldDB" id="A0A177AP24"/>
<keyword evidence="3" id="KW-1185">Reference proteome</keyword>
<evidence type="ECO:0000313" key="3">
    <source>
        <dbReference type="Proteomes" id="UP000078046"/>
    </source>
</evidence>
<protein>
    <submittedName>
        <fullName evidence="2">Uncharacterized protein</fullName>
    </submittedName>
</protein>
<keyword evidence="1" id="KW-0812">Transmembrane</keyword>
<proteinExistence type="predicted"/>
<accession>A0A177AP24</accession>